<sequence>MTTARMAKNAYFAQKGACNPYPLLNAVKEGIDELRDSNGYTGTEHALKDPALRLIVHQLAWLFKSAKMDAPDQPDYQECVKEVNQILRQSGSSFGL</sequence>
<accession>A0A1X7AEN3</accession>
<evidence type="ECO:0000313" key="2">
    <source>
        <dbReference type="Proteomes" id="UP000196573"/>
    </source>
</evidence>
<protein>
    <submittedName>
        <fullName evidence="1">Uncharacterized protein</fullName>
    </submittedName>
</protein>
<gene>
    <name evidence="1" type="ORF">EHSB41UT_00290</name>
</gene>
<dbReference type="EMBL" id="FWPT01000001">
    <property type="protein sequence ID" value="SMA33492.1"/>
    <property type="molecule type" value="Genomic_DNA"/>
</dbReference>
<reference evidence="1 2" key="1">
    <citation type="submission" date="2017-03" db="EMBL/GenBank/DDBJ databases">
        <authorList>
            <person name="Afonso C.L."/>
            <person name="Miller P.J."/>
            <person name="Scott M.A."/>
            <person name="Spackman E."/>
            <person name="Goraichik I."/>
            <person name="Dimitrov K.M."/>
            <person name="Suarez D.L."/>
            <person name="Swayne D.E."/>
        </authorList>
    </citation>
    <scope>NUCLEOTIDE SEQUENCE [LARGE SCALE GENOMIC DNA]</scope>
    <source>
        <strain evidence="1">SB41UT1</strain>
    </source>
</reference>
<organism evidence="1 2">
    <name type="scientific">Parendozoicomonas haliclonae</name>
    <dbReference type="NCBI Taxonomy" id="1960125"/>
    <lineage>
        <taxon>Bacteria</taxon>
        <taxon>Pseudomonadati</taxon>
        <taxon>Pseudomonadota</taxon>
        <taxon>Gammaproteobacteria</taxon>
        <taxon>Oceanospirillales</taxon>
        <taxon>Endozoicomonadaceae</taxon>
        <taxon>Parendozoicomonas</taxon>
    </lineage>
</organism>
<name>A0A1X7AEN3_9GAMM</name>
<dbReference type="Proteomes" id="UP000196573">
    <property type="component" value="Unassembled WGS sequence"/>
</dbReference>
<evidence type="ECO:0000313" key="1">
    <source>
        <dbReference type="EMBL" id="SMA33492.1"/>
    </source>
</evidence>
<dbReference type="AlphaFoldDB" id="A0A1X7AEN3"/>
<dbReference type="RefSeq" id="WP_087106174.1">
    <property type="nucleotide sequence ID" value="NZ_CBCSCN010000004.1"/>
</dbReference>
<keyword evidence="2" id="KW-1185">Reference proteome</keyword>
<proteinExistence type="predicted"/>